<dbReference type="CDD" id="cd00035">
    <property type="entry name" value="ChtBD1"/>
    <property type="match status" value="1"/>
</dbReference>
<keyword evidence="1 2" id="KW-1015">Disulfide bond</keyword>
<keyword evidence="3" id="KW-0732">Signal</keyword>
<dbReference type="GO" id="GO:0050832">
    <property type="term" value="P:defense response to fungus"/>
    <property type="evidence" value="ECO:0007669"/>
    <property type="project" value="InterPro"/>
</dbReference>
<dbReference type="SUPFAM" id="SSF50685">
    <property type="entry name" value="Barwin-like endoglucanases"/>
    <property type="match status" value="1"/>
</dbReference>
<organism evidence="6 7">
    <name type="scientific">Linum trigynum</name>
    <dbReference type="NCBI Taxonomy" id="586398"/>
    <lineage>
        <taxon>Eukaryota</taxon>
        <taxon>Viridiplantae</taxon>
        <taxon>Streptophyta</taxon>
        <taxon>Embryophyta</taxon>
        <taxon>Tracheophyta</taxon>
        <taxon>Spermatophyta</taxon>
        <taxon>Magnoliopsida</taxon>
        <taxon>eudicotyledons</taxon>
        <taxon>Gunneridae</taxon>
        <taxon>Pentapetalae</taxon>
        <taxon>rosids</taxon>
        <taxon>fabids</taxon>
        <taxon>Malpighiales</taxon>
        <taxon>Linaceae</taxon>
        <taxon>Linum</taxon>
    </lineage>
</organism>
<feature type="domain" description="Chitin-binding type-1" evidence="4">
    <location>
        <begin position="32"/>
        <end position="76"/>
    </location>
</feature>
<reference evidence="6 7" key="1">
    <citation type="submission" date="2024-04" db="EMBL/GenBank/DDBJ databases">
        <authorList>
            <person name="Fracassetti M."/>
        </authorList>
    </citation>
    <scope>NUCLEOTIDE SEQUENCE [LARGE SCALE GENOMIC DNA]</scope>
</reference>
<feature type="signal peptide" evidence="3">
    <location>
        <begin position="1"/>
        <end position="24"/>
    </location>
</feature>
<dbReference type="AlphaFoldDB" id="A0AAV2DLG0"/>
<protein>
    <recommendedName>
        <fullName evidence="8">Chitin-binding type-1 domain-containing protein</fullName>
    </recommendedName>
</protein>
<dbReference type="InterPro" id="IPR001002">
    <property type="entry name" value="Chitin-bd_1"/>
</dbReference>
<dbReference type="GO" id="GO:0008061">
    <property type="term" value="F:chitin binding"/>
    <property type="evidence" value="ECO:0007669"/>
    <property type="project" value="UniProtKB-UniRule"/>
</dbReference>
<dbReference type="Gene3D" id="2.40.40.10">
    <property type="entry name" value="RlpA-like domain"/>
    <property type="match status" value="1"/>
</dbReference>
<evidence type="ECO:0000256" key="3">
    <source>
        <dbReference type="SAM" id="SignalP"/>
    </source>
</evidence>
<evidence type="ECO:0000259" key="4">
    <source>
        <dbReference type="PROSITE" id="PS50941"/>
    </source>
</evidence>
<gene>
    <name evidence="6" type="ORF">LTRI10_LOCUS15695</name>
</gene>
<keyword evidence="2" id="KW-0147">Chitin-binding</keyword>
<feature type="domain" description="Barwin" evidence="5">
    <location>
        <begin position="180"/>
        <end position="242"/>
    </location>
</feature>
<evidence type="ECO:0000313" key="6">
    <source>
        <dbReference type="EMBL" id="CAL1373782.1"/>
    </source>
</evidence>
<evidence type="ECO:0000256" key="1">
    <source>
        <dbReference type="ARBA" id="ARBA00023157"/>
    </source>
</evidence>
<dbReference type="Proteomes" id="UP001497516">
    <property type="component" value="Chromosome 3"/>
</dbReference>
<proteinExistence type="predicted"/>
<dbReference type="GO" id="GO:0004540">
    <property type="term" value="F:RNA nuclease activity"/>
    <property type="evidence" value="ECO:0007669"/>
    <property type="project" value="InterPro"/>
</dbReference>
<dbReference type="InterPro" id="IPR001153">
    <property type="entry name" value="Barwin_dom"/>
</dbReference>
<feature type="disulfide bond" evidence="2">
    <location>
        <begin position="46"/>
        <end position="58"/>
    </location>
</feature>
<dbReference type="PROSITE" id="PS50941">
    <property type="entry name" value="CHIT_BIND_I_2"/>
    <property type="match status" value="1"/>
</dbReference>
<keyword evidence="7" id="KW-1185">Reference proteome</keyword>
<dbReference type="PANTHER" id="PTHR46351">
    <property type="entry name" value="WOUND-INDUCED PROTEIN WIN2"/>
    <property type="match status" value="1"/>
</dbReference>
<evidence type="ECO:0000256" key="2">
    <source>
        <dbReference type="PROSITE-ProRule" id="PRU00261"/>
    </source>
</evidence>
<feature type="disulfide bond" evidence="2">
    <location>
        <begin position="51"/>
        <end position="65"/>
    </location>
</feature>
<dbReference type="InterPro" id="IPR044301">
    <property type="entry name" value="PR4"/>
</dbReference>
<feature type="disulfide bond" evidence="2">
    <location>
        <begin position="70"/>
        <end position="74"/>
    </location>
</feature>
<comment type="caution">
    <text evidence="2">Lacks conserved residue(s) required for the propagation of feature annotation.</text>
</comment>
<dbReference type="Pfam" id="PF00967">
    <property type="entry name" value="Barwin"/>
    <property type="match status" value="1"/>
</dbReference>
<name>A0AAV2DLG0_9ROSI</name>
<evidence type="ECO:0000259" key="5">
    <source>
        <dbReference type="PROSITE" id="PS51174"/>
    </source>
</evidence>
<accession>A0AAV2DLG0</accession>
<dbReference type="GO" id="GO:0042742">
    <property type="term" value="P:defense response to bacterium"/>
    <property type="evidence" value="ECO:0007669"/>
    <property type="project" value="InterPro"/>
</dbReference>
<evidence type="ECO:0000313" key="7">
    <source>
        <dbReference type="Proteomes" id="UP001497516"/>
    </source>
</evidence>
<feature type="chain" id="PRO_5043886692" description="Chitin-binding type-1 domain-containing protein" evidence="3">
    <location>
        <begin position="25"/>
        <end position="242"/>
    </location>
</feature>
<dbReference type="EMBL" id="OZ034816">
    <property type="protein sequence ID" value="CAL1373782.1"/>
    <property type="molecule type" value="Genomic_DNA"/>
</dbReference>
<dbReference type="InterPro" id="IPR036908">
    <property type="entry name" value="RlpA-like_sf"/>
</dbReference>
<sequence length="242" mass="26190">MMVLVVAAFILILLLPALQQTARSQTSVERSDHWCGQYSDGSWAYCDPGRCCSVYHGCGSTGEYCSSFTCWFSCAAPTPPPFLGHQPPERPGVVVVRTRHVVYATHINNHSLNVDDGGGGDDQLVNVAPANNASSSSSASPPLSCATSLSRLPLASRHKYPFAALRAPQSQNINVTTTRCGRCLKVTNVGVRGLPNHVKVRIVHEHNNEGLELDLDAFNKLDTDGNGITKGHLLVKYQFENC</sequence>
<evidence type="ECO:0008006" key="8">
    <source>
        <dbReference type="Google" id="ProtNLM"/>
    </source>
</evidence>
<dbReference type="PANTHER" id="PTHR46351:SF3">
    <property type="entry name" value="WOUND-INDUCED PROTEIN WIN2"/>
    <property type="match status" value="1"/>
</dbReference>
<dbReference type="PROSITE" id="PS51174">
    <property type="entry name" value="BARWIN_3"/>
    <property type="match status" value="1"/>
</dbReference>